<dbReference type="Gene3D" id="2.40.370.10">
    <property type="entry name" value="AttH-like domain"/>
    <property type="match status" value="2"/>
</dbReference>
<dbReference type="Pfam" id="PF07143">
    <property type="entry name" value="CrtC"/>
    <property type="match status" value="1"/>
</dbReference>
<gene>
    <name evidence="3" type="ORF">IV02_22820</name>
</gene>
<dbReference type="EMBL" id="JPQT01000128">
    <property type="protein sequence ID" value="KFE47454.1"/>
    <property type="molecule type" value="Genomic_DNA"/>
</dbReference>
<dbReference type="PATRIC" id="fig|317.174.peg.4666"/>
<dbReference type="AlphaFoldDB" id="A0A085UW91"/>
<dbReference type="PANTHER" id="PTHR38591">
    <property type="entry name" value="HYDROLASE"/>
    <property type="match status" value="1"/>
</dbReference>
<dbReference type="SUPFAM" id="SSF159245">
    <property type="entry name" value="AttH-like"/>
    <property type="match status" value="1"/>
</dbReference>
<dbReference type="InterPro" id="IPR023374">
    <property type="entry name" value="AttH-like_dom_sf"/>
</dbReference>
<protein>
    <submittedName>
        <fullName evidence="3">Iron ABC transporter permease</fullName>
    </submittedName>
</protein>
<organism evidence="3 4">
    <name type="scientific">Pseudomonas syringae</name>
    <dbReference type="NCBI Taxonomy" id="317"/>
    <lineage>
        <taxon>Bacteria</taxon>
        <taxon>Pseudomonadati</taxon>
        <taxon>Pseudomonadota</taxon>
        <taxon>Gammaproteobacteria</taxon>
        <taxon>Pseudomonadales</taxon>
        <taxon>Pseudomonadaceae</taxon>
        <taxon>Pseudomonas</taxon>
    </lineage>
</organism>
<dbReference type="Proteomes" id="UP000028643">
    <property type="component" value="Unassembled WGS sequence"/>
</dbReference>
<keyword evidence="1" id="KW-0732">Signal</keyword>
<name>A0A085UW91_PSESX</name>
<sequence>MRRNGLVLILGALLLAACDQPAAPEEGFAGLADKAEQFAQVTPGRPFVFPADHGPHAGYRIEWWYITANLKDDQGQAFGVQWTLFRNALRTGEPGSGWNDGTIWMGHAAVTSATHHFAAERYARGGVEQAGVNAAPFAAWIDDWALRSTASGPDPLASMQLTAKDPRFAYRLTLKAQKPLVLQGDQGFSQKSEQGQASYYYSQPFFQTDGELQIDGKNYQVSGPAWLDREWSSQPLTANQTGWDWFSVHLDDGAALMLYRMRQKDGEPYLTGTWIAADGSTQLLHARDISLSPLQTTHVAGHSMPTRWSVKIRDKGLEITTTALNPKAWMDLRIPYWEGPVTVSGSHQGVGYLEMTGY</sequence>
<evidence type="ECO:0000313" key="3">
    <source>
        <dbReference type="EMBL" id="KFE47454.1"/>
    </source>
</evidence>
<dbReference type="PANTHER" id="PTHR38591:SF1">
    <property type="entry name" value="BLL1000 PROTEIN"/>
    <property type="match status" value="1"/>
</dbReference>
<dbReference type="RefSeq" id="WP_047577889.1">
    <property type="nucleotide sequence ID" value="NZ_JPQT01000128.1"/>
</dbReference>
<accession>A0A085UW91</accession>
<reference evidence="3 4" key="1">
    <citation type="submission" date="2014-07" db="EMBL/GenBank/DDBJ databases">
        <title>Draft Genome Sequences of Environmental Pseudomonas syringae strains.</title>
        <authorList>
            <person name="Baltrus D.A."/>
            <person name="Berge O."/>
            <person name="Morris C."/>
        </authorList>
    </citation>
    <scope>NUCLEOTIDE SEQUENCE [LARGE SCALE GENOMIC DNA]</scope>
    <source>
        <strain evidence="3 4">CEB003</strain>
    </source>
</reference>
<dbReference type="PROSITE" id="PS51257">
    <property type="entry name" value="PROKAR_LIPOPROTEIN"/>
    <property type="match status" value="1"/>
</dbReference>
<proteinExistence type="predicted"/>
<comment type="caution">
    <text evidence="3">The sequence shown here is derived from an EMBL/GenBank/DDBJ whole genome shotgun (WGS) entry which is preliminary data.</text>
</comment>
<evidence type="ECO:0000313" key="4">
    <source>
        <dbReference type="Proteomes" id="UP000028643"/>
    </source>
</evidence>
<dbReference type="InterPro" id="IPR010791">
    <property type="entry name" value="AttH_dom"/>
</dbReference>
<feature type="chain" id="PRO_5001798315" evidence="1">
    <location>
        <begin position="23"/>
        <end position="358"/>
    </location>
</feature>
<feature type="domain" description="AttH" evidence="2">
    <location>
        <begin position="61"/>
        <end position="233"/>
    </location>
</feature>
<evidence type="ECO:0000256" key="1">
    <source>
        <dbReference type="SAM" id="SignalP"/>
    </source>
</evidence>
<feature type="signal peptide" evidence="1">
    <location>
        <begin position="1"/>
        <end position="22"/>
    </location>
</feature>
<dbReference type="Pfam" id="PF17186">
    <property type="entry name" value="Lipocalin_9"/>
    <property type="match status" value="1"/>
</dbReference>
<evidence type="ECO:0000259" key="2">
    <source>
        <dbReference type="Pfam" id="PF07143"/>
    </source>
</evidence>